<dbReference type="GO" id="GO:0032259">
    <property type="term" value="P:methylation"/>
    <property type="evidence" value="ECO:0007669"/>
    <property type="project" value="InterPro"/>
</dbReference>
<evidence type="ECO:0000313" key="12">
    <source>
        <dbReference type="EMBL" id="QNN61034.1"/>
    </source>
</evidence>
<keyword evidence="4" id="KW-0068">Autocatalytic cleavage</keyword>
<evidence type="ECO:0000256" key="9">
    <source>
        <dbReference type="ARBA" id="ARBA00023270"/>
    </source>
</evidence>
<dbReference type="PANTHER" id="PTHR33866">
    <property type="entry name" value="S-ADENOSYLMETHIONINE DECARBOXYLASE PROENZYME"/>
    <property type="match status" value="1"/>
</dbReference>
<protein>
    <submittedName>
        <fullName evidence="12">Adenosylmethionine decarboxylase</fullName>
        <ecNumber evidence="12">4.1.1.50</ecNumber>
    </submittedName>
</protein>
<keyword evidence="8 12" id="KW-0456">Lyase</keyword>
<dbReference type="NCBIfam" id="TIGR03330">
    <property type="entry name" value="SAM_DCase_Bsu"/>
    <property type="match status" value="1"/>
</dbReference>
<dbReference type="PROSITE" id="PS00092">
    <property type="entry name" value="N6_MTASE"/>
    <property type="match status" value="1"/>
</dbReference>
<proteinExistence type="predicted"/>
<sequence>MKELKTIQKETGIESLEQVHHALILFYINKTISTKTMAQMIKLPVPLVTALKKELVSSGYLIRESFYVLSLKGIEYVESQLNLKSLDTNQYQYILDTDSNRNTYTNMIMETIEPWYQNRPTPKMELDQAHATRETVIQRVIKLMEDPLIFSKTIVFLGDDDLVSILLFKAINNLGVIPNITVLDIDTDILNHVESFSNKKIMTQMIDFRDESIFINIKADIILMDPPYTIAGVETFTSTANKILNDHGKVYLSMSHKTKSEQFQIQTLINQNGWMYTEILENFNSYLGGSIIGNKSNLYVIQTFPLEDSETSMYTADSRKSKNSIQLGYQGMYELRDCDYDTLTSVDVVRRLLYEVTTEFNLHAVTDEFHQFNPYGVSGAIILQESHLAIHTWPEHHYAAVDLFVCHPGLNEYKVLEFLKESFKANRATVRKTKRTS</sequence>
<evidence type="ECO:0000256" key="7">
    <source>
        <dbReference type="ARBA" id="ARBA00023145"/>
    </source>
</evidence>
<evidence type="ECO:0000259" key="11">
    <source>
        <dbReference type="Pfam" id="PF01861"/>
    </source>
</evidence>
<keyword evidence="3" id="KW-0210">Decarboxylase</keyword>
<dbReference type="EC" id="4.1.1.50" evidence="12"/>
<dbReference type="GO" id="GO:0008168">
    <property type="term" value="F:methyltransferase activity"/>
    <property type="evidence" value="ECO:0007669"/>
    <property type="project" value="InterPro"/>
</dbReference>
<dbReference type="KEGG" id="eio:H9L01_01310"/>
<feature type="domain" description="N(4)-bis(aminopropyl)spermidine synthase C-terminal" evidence="11">
    <location>
        <begin position="108"/>
        <end position="312"/>
    </location>
</feature>
<evidence type="ECO:0000313" key="13">
    <source>
        <dbReference type="Proteomes" id="UP000515928"/>
    </source>
</evidence>
<name>A0A7G9RZK9_9FIRM</name>
<reference evidence="12 13" key="1">
    <citation type="submission" date="2020-08" db="EMBL/GenBank/DDBJ databases">
        <title>Genome sequence of Erysipelothrix inopinata DSM 15511T.</title>
        <authorList>
            <person name="Hyun D.-W."/>
            <person name="Bae J.-W."/>
        </authorList>
    </citation>
    <scope>NUCLEOTIDE SEQUENCE [LARGE SCALE GENOMIC DNA]</scope>
    <source>
        <strain evidence="12 13">DSM 15511</strain>
    </source>
</reference>
<dbReference type="EMBL" id="CP060715">
    <property type="protein sequence ID" value="QNN61034.1"/>
    <property type="molecule type" value="Genomic_DNA"/>
</dbReference>
<evidence type="ECO:0000256" key="5">
    <source>
        <dbReference type="ARBA" id="ARBA00023066"/>
    </source>
</evidence>
<keyword evidence="7" id="KW-0865">Zymogen</keyword>
<evidence type="ECO:0000256" key="1">
    <source>
        <dbReference type="ARBA" id="ARBA00001928"/>
    </source>
</evidence>
<dbReference type="InterPro" id="IPR017716">
    <property type="entry name" value="S-AdoMet_deCOase_pro-enz"/>
</dbReference>
<evidence type="ECO:0000256" key="2">
    <source>
        <dbReference type="ARBA" id="ARBA00022691"/>
    </source>
</evidence>
<organism evidence="12 13">
    <name type="scientific">Erysipelothrix inopinata</name>
    <dbReference type="NCBI Taxonomy" id="225084"/>
    <lineage>
        <taxon>Bacteria</taxon>
        <taxon>Bacillati</taxon>
        <taxon>Bacillota</taxon>
        <taxon>Erysipelotrichia</taxon>
        <taxon>Erysipelotrichales</taxon>
        <taxon>Erysipelotrichaceae</taxon>
        <taxon>Erysipelothrix</taxon>
    </lineage>
</organism>
<dbReference type="InterPro" id="IPR002052">
    <property type="entry name" value="DNA_methylase_N6_adenine_CS"/>
</dbReference>
<dbReference type="GO" id="GO:0004014">
    <property type="term" value="F:adenosylmethionine decarboxylase activity"/>
    <property type="evidence" value="ECO:0007669"/>
    <property type="project" value="UniProtKB-EC"/>
</dbReference>
<dbReference type="GO" id="GO:0008295">
    <property type="term" value="P:spermidine biosynthetic process"/>
    <property type="evidence" value="ECO:0007669"/>
    <property type="project" value="UniProtKB-KW"/>
</dbReference>
<comment type="cofactor">
    <cofactor evidence="1">
        <name>pyruvate</name>
        <dbReference type="ChEBI" id="CHEBI:15361"/>
    </cofactor>
</comment>
<gene>
    <name evidence="12" type="primary">speD</name>
    <name evidence="12" type="ORF">H9L01_01310</name>
</gene>
<dbReference type="InterPro" id="IPR016067">
    <property type="entry name" value="S-AdoMet_deCO2ase_core"/>
</dbReference>
<keyword evidence="5" id="KW-0745">Spermidine biosynthesis</keyword>
<dbReference type="AlphaFoldDB" id="A0A7G9RZK9"/>
<keyword evidence="2" id="KW-0949">S-adenosyl-L-methionine</keyword>
<dbReference type="RefSeq" id="WP_187534152.1">
    <property type="nucleotide sequence ID" value="NZ_CBCSHU010000019.1"/>
</dbReference>
<dbReference type="PANTHER" id="PTHR33866:SF2">
    <property type="entry name" value="S-ADENOSYLMETHIONINE DECARBOXYLASE PROENZYME"/>
    <property type="match status" value="1"/>
</dbReference>
<keyword evidence="13" id="KW-1185">Reference proteome</keyword>
<dbReference type="Pfam" id="PF01861">
    <property type="entry name" value="BpsA_C"/>
    <property type="match status" value="1"/>
</dbReference>
<dbReference type="GO" id="GO:0005829">
    <property type="term" value="C:cytosol"/>
    <property type="evidence" value="ECO:0007669"/>
    <property type="project" value="TreeGrafter"/>
</dbReference>
<evidence type="ECO:0000256" key="6">
    <source>
        <dbReference type="ARBA" id="ARBA00023115"/>
    </source>
</evidence>
<evidence type="ECO:0000256" key="3">
    <source>
        <dbReference type="ARBA" id="ARBA00022793"/>
    </source>
</evidence>
<dbReference type="Proteomes" id="UP000515928">
    <property type="component" value="Chromosome"/>
</dbReference>
<dbReference type="Gene3D" id="3.40.50.150">
    <property type="entry name" value="Vaccinia Virus protein VP39"/>
    <property type="match status" value="1"/>
</dbReference>
<dbReference type="InterPro" id="IPR002723">
    <property type="entry name" value="BpsA_C"/>
</dbReference>
<dbReference type="Pfam" id="PF02675">
    <property type="entry name" value="AdoMet_dc"/>
    <property type="match status" value="1"/>
</dbReference>
<keyword evidence="9" id="KW-0704">Schiff base</keyword>
<dbReference type="GO" id="GO:0003676">
    <property type="term" value="F:nucleic acid binding"/>
    <property type="evidence" value="ECO:0007669"/>
    <property type="project" value="InterPro"/>
</dbReference>
<dbReference type="InterPro" id="IPR003826">
    <property type="entry name" value="AdoMetDC_fam_prok"/>
</dbReference>
<evidence type="ECO:0000256" key="8">
    <source>
        <dbReference type="ARBA" id="ARBA00023239"/>
    </source>
</evidence>
<dbReference type="Gene3D" id="3.60.90.10">
    <property type="entry name" value="S-adenosylmethionine decarboxylase"/>
    <property type="match status" value="1"/>
</dbReference>
<evidence type="ECO:0000256" key="4">
    <source>
        <dbReference type="ARBA" id="ARBA00022813"/>
    </source>
</evidence>
<keyword evidence="6" id="KW-0620">Polyamine biosynthesis</keyword>
<keyword evidence="10" id="KW-0670">Pyruvate</keyword>
<accession>A0A7G9RZK9</accession>
<dbReference type="SUPFAM" id="SSF56276">
    <property type="entry name" value="S-adenosylmethionine decarboxylase"/>
    <property type="match status" value="1"/>
</dbReference>
<dbReference type="SUPFAM" id="SSF53335">
    <property type="entry name" value="S-adenosyl-L-methionine-dependent methyltransferases"/>
    <property type="match status" value="1"/>
</dbReference>
<evidence type="ECO:0000256" key="10">
    <source>
        <dbReference type="ARBA" id="ARBA00023317"/>
    </source>
</evidence>
<dbReference type="InterPro" id="IPR029063">
    <property type="entry name" value="SAM-dependent_MTases_sf"/>
</dbReference>